<dbReference type="Proteomes" id="UP000004947">
    <property type="component" value="Unassembled WGS sequence"/>
</dbReference>
<feature type="transmembrane region" description="Helical" evidence="1">
    <location>
        <begin position="91"/>
        <end position="117"/>
    </location>
</feature>
<comment type="caution">
    <text evidence="2">The sequence shown here is derived from an EMBL/GenBank/DDBJ whole genome shotgun (WGS) entry which is preliminary data.</text>
</comment>
<dbReference type="RefSeq" id="WP_007280185.1">
    <property type="nucleotide sequence ID" value="NZ_ABCK01000021.1"/>
</dbReference>
<accession>A6DQR0</accession>
<name>A6DQR0_9BACT</name>
<evidence type="ECO:0000313" key="2">
    <source>
        <dbReference type="EMBL" id="EDM25960.1"/>
    </source>
</evidence>
<gene>
    <name evidence="2" type="ORF">LNTAR_19222</name>
</gene>
<protein>
    <submittedName>
        <fullName evidence="2">Uncharacterized protein</fullName>
    </submittedName>
</protein>
<keyword evidence="1" id="KW-0812">Transmembrane</keyword>
<dbReference type="AlphaFoldDB" id="A6DQR0"/>
<evidence type="ECO:0000256" key="1">
    <source>
        <dbReference type="SAM" id="Phobius"/>
    </source>
</evidence>
<keyword evidence="1" id="KW-1133">Transmembrane helix</keyword>
<organism evidence="2 3">
    <name type="scientific">Lentisphaera araneosa HTCC2155</name>
    <dbReference type="NCBI Taxonomy" id="313628"/>
    <lineage>
        <taxon>Bacteria</taxon>
        <taxon>Pseudomonadati</taxon>
        <taxon>Lentisphaerota</taxon>
        <taxon>Lentisphaeria</taxon>
        <taxon>Lentisphaerales</taxon>
        <taxon>Lentisphaeraceae</taxon>
        <taxon>Lentisphaera</taxon>
    </lineage>
</organism>
<dbReference type="EMBL" id="ABCK01000021">
    <property type="protein sequence ID" value="EDM25960.1"/>
    <property type="molecule type" value="Genomic_DNA"/>
</dbReference>
<keyword evidence="3" id="KW-1185">Reference proteome</keyword>
<sequence length="121" mass="14018">MKKDTQQFYKMDYSYDVVVDDGEEIESSTLITNRDSLKKLNEQITEILNQNDEDDFFQINYPESQDLEKVPFNHIKFQDDPEEEVEMDNSLGIGCWITIIILTLIVISILGLALLGLKQII</sequence>
<reference evidence="2 3" key="1">
    <citation type="journal article" date="2010" name="J. Bacteriol.">
        <title>Genome sequence of Lentisphaera araneosa HTCC2155T, the type species of the order Lentisphaerales in the phylum Lentisphaerae.</title>
        <authorList>
            <person name="Thrash J.C."/>
            <person name="Cho J.C."/>
            <person name="Vergin K.L."/>
            <person name="Morris R.M."/>
            <person name="Giovannoni S.J."/>
        </authorList>
    </citation>
    <scope>NUCLEOTIDE SEQUENCE [LARGE SCALE GENOMIC DNA]</scope>
    <source>
        <strain evidence="2 3">HTCC2155</strain>
    </source>
</reference>
<keyword evidence="1" id="KW-0472">Membrane</keyword>
<evidence type="ECO:0000313" key="3">
    <source>
        <dbReference type="Proteomes" id="UP000004947"/>
    </source>
</evidence>
<proteinExistence type="predicted"/>